<reference evidence="10 11" key="1">
    <citation type="journal article" date="2021" name="Commun. Biol.">
        <title>The genome of Shorea leprosula (Dipterocarpaceae) highlights the ecological relevance of drought in aseasonal tropical rainforests.</title>
        <authorList>
            <person name="Ng K.K.S."/>
            <person name="Kobayashi M.J."/>
            <person name="Fawcett J.A."/>
            <person name="Hatakeyama M."/>
            <person name="Paape T."/>
            <person name="Ng C.H."/>
            <person name="Ang C.C."/>
            <person name="Tnah L.H."/>
            <person name="Lee C.T."/>
            <person name="Nishiyama T."/>
            <person name="Sese J."/>
            <person name="O'Brien M.J."/>
            <person name="Copetti D."/>
            <person name="Mohd Noor M.I."/>
            <person name="Ong R.C."/>
            <person name="Putra M."/>
            <person name="Sireger I.Z."/>
            <person name="Indrioko S."/>
            <person name="Kosugi Y."/>
            <person name="Izuno A."/>
            <person name="Isagi Y."/>
            <person name="Lee S.L."/>
            <person name="Shimizu K.K."/>
        </authorList>
    </citation>
    <scope>NUCLEOTIDE SEQUENCE [LARGE SCALE GENOMIC DNA]</scope>
    <source>
        <strain evidence="10">214</strain>
    </source>
</reference>
<dbReference type="GO" id="GO:0016020">
    <property type="term" value="C:membrane"/>
    <property type="evidence" value="ECO:0007669"/>
    <property type="project" value="UniProtKB-SubCell"/>
</dbReference>
<keyword evidence="2" id="KW-0418">Kinase</keyword>
<keyword evidence="4" id="KW-0732">Signal</keyword>
<comment type="caution">
    <text evidence="10">The sequence shown here is derived from an EMBL/GenBank/DDBJ whole genome shotgun (WGS) entry which is preliminary data.</text>
</comment>
<dbReference type="Gene3D" id="1.10.510.10">
    <property type="entry name" value="Transferase(Phosphotransferase) domain 1"/>
    <property type="match status" value="1"/>
</dbReference>
<organism evidence="10 11">
    <name type="scientific">Rubroshorea leprosula</name>
    <dbReference type="NCBI Taxonomy" id="152421"/>
    <lineage>
        <taxon>Eukaryota</taxon>
        <taxon>Viridiplantae</taxon>
        <taxon>Streptophyta</taxon>
        <taxon>Embryophyta</taxon>
        <taxon>Tracheophyta</taxon>
        <taxon>Spermatophyta</taxon>
        <taxon>Magnoliopsida</taxon>
        <taxon>eudicotyledons</taxon>
        <taxon>Gunneridae</taxon>
        <taxon>Pentapetalae</taxon>
        <taxon>rosids</taxon>
        <taxon>malvids</taxon>
        <taxon>Malvales</taxon>
        <taxon>Dipterocarpaceae</taxon>
        <taxon>Rubroshorea</taxon>
    </lineage>
</organism>
<dbReference type="InterPro" id="IPR011009">
    <property type="entry name" value="Kinase-like_dom_sf"/>
</dbReference>
<evidence type="ECO:0000256" key="2">
    <source>
        <dbReference type="ARBA" id="ARBA00022527"/>
    </source>
</evidence>
<dbReference type="GO" id="GO:0004674">
    <property type="term" value="F:protein serine/threonine kinase activity"/>
    <property type="evidence" value="ECO:0007669"/>
    <property type="project" value="UniProtKB-KW"/>
</dbReference>
<dbReference type="SUPFAM" id="SSF56112">
    <property type="entry name" value="Protein kinase-like (PK-like)"/>
    <property type="match status" value="1"/>
</dbReference>
<keyword evidence="2" id="KW-0808">Transferase</keyword>
<proteinExistence type="predicted"/>
<keyword evidence="6 8" id="KW-0472">Membrane</keyword>
<dbReference type="InterPro" id="IPR000719">
    <property type="entry name" value="Prot_kinase_dom"/>
</dbReference>
<dbReference type="PANTHER" id="PTHR27009">
    <property type="entry name" value="RUST RESISTANCE KINASE LR10-RELATED"/>
    <property type="match status" value="1"/>
</dbReference>
<evidence type="ECO:0000259" key="9">
    <source>
        <dbReference type="PROSITE" id="PS50011"/>
    </source>
</evidence>
<evidence type="ECO:0000256" key="1">
    <source>
        <dbReference type="ARBA" id="ARBA00004479"/>
    </source>
</evidence>
<evidence type="ECO:0000256" key="7">
    <source>
        <dbReference type="ARBA" id="ARBA00023180"/>
    </source>
</evidence>
<sequence length="379" mass="43076">MAALSAPRRAQELRSGGKMLRPRRTTLTASTPYDRPSLLPFINILQLSLLPFAATVLLVQLSFFLFHFAATCAALPSFHLLPFYCSFDTTTPTNGTIAIECQQRIIHYDIKPGNVLLDENFFPKVAEFGLAKLCNGDSTHVSITGYRRTTSYSALEFFLWNHPITYKCDVYSFEMVLFEIVGRRKNMIISSSESLNWIPKHVWEKYEKWELTEMTIDCGIEEKDREKAERMSMVALWCIQDSPEARPPTSVVVKMLEGGVDIKPPTKPFHYLFSVRKNAVKPTAGSSFSSSEESNSYRNHLVIVYPLQLFVFLLGQVSRNMRFKFGRMMHVQHLCAFTSNYSTKLGSGALGIVFRGQFPSGFKIVVKLLENSSERRTTN</sequence>
<feature type="transmembrane region" description="Helical" evidence="8">
    <location>
        <begin position="38"/>
        <end position="59"/>
    </location>
</feature>
<dbReference type="PROSITE" id="PS50011">
    <property type="entry name" value="PROTEIN_KINASE_DOM"/>
    <property type="match status" value="1"/>
</dbReference>
<keyword evidence="11" id="KW-1185">Reference proteome</keyword>
<dbReference type="Pfam" id="PF00069">
    <property type="entry name" value="Pkinase"/>
    <property type="match status" value="1"/>
</dbReference>
<dbReference type="GO" id="GO:0005524">
    <property type="term" value="F:ATP binding"/>
    <property type="evidence" value="ECO:0007669"/>
    <property type="project" value="InterPro"/>
</dbReference>
<dbReference type="InterPro" id="IPR008271">
    <property type="entry name" value="Ser/Thr_kinase_AS"/>
</dbReference>
<evidence type="ECO:0000256" key="6">
    <source>
        <dbReference type="ARBA" id="ARBA00023136"/>
    </source>
</evidence>
<dbReference type="AlphaFoldDB" id="A0AAV5MP49"/>
<accession>A0AAV5MP49</accession>
<comment type="subcellular location">
    <subcellularLocation>
        <location evidence="1">Membrane</location>
        <topology evidence="1">Single-pass type I membrane protein</topology>
    </subcellularLocation>
</comment>
<evidence type="ECO:0000256" key="8">
    <source>
        <dbReference type="SAM" id="Phobius"/>
    </source>
</evidence>
<keyword evidence="5 8" id="KW-1133">Transmembrane helix</keyword>
<keyword evidence="2" id="KW-0723">Serine/threonine-protein kinase</keyword>
<gene>
    <name evidence="10" type="ORF">SLEP1_g57084</name>
</gene>
<dbReference type="PROSITE" id="PS00108">
    <property type="entry name" value="PROTEIN_KINASE_ST"/>
    <property type="match status" value="1"/>
</dbReference>
<keyword evidence="7" id="KW-0325">Glycoprotein</keyword>
<evidence type="ECO:0000256" key="5">
    <source>
        <dbReference type="ARBA" id="ARBA00022989"/>
    </source>
</evidence>
<name>A0AAV5MP49_9ROSI</name>
<protein>
    <recommendedName>
        <fullName evidence="9">Protein kinase domain-containing protein</fullName>
    </recommendedName>
</protein>
<evidence type="ECO:0000256" key="3">
    <source>
        <dbReference type="ARBA" id="ARBA00022692"/>
    </source>
</evidence>
<evidence type="ECO:0000313" key="11">
    <source>
        <dbReference type="Proteomes" id="UP001054252"/>
    </source>
</evidence>
<dbReference type="EMBL" id="BPVZ01000361">
    <property type="protein sequence ID" value="GKV50377.1"/>
    <property type="molecule type" value="Genomic_DNA"/>
</dbReference>
<keyword evidence="3 8" id="KW-0812">Transmembrane</keyword>
<evidence type="ECO:0000256" key="4">
    <source>
        <dbReference type="ARBA" id="ARBA00022729"/>
    </source>
</evidence>
<feature type="domain" description="Protein kinase" evidence="9">
    <location>
        <begin position="1"/>
        <end position="273"/>
    </location>
</feature>
<evidence type="ECO:0000313" key="10">
    <source>
        <dbReference type="EMBL" id="GKV50377.1"/>
    </source>
</evidence>
<dbReference type="Proteomes" id="UP001054252">
    <property type="component" value="Unassembled WGS sequence"/>
</dbReference>
<dbReference type="InterPro" id="IPR045874">
    <property type="entry name" value="LRK10/LRL21-25-like"/>
</dbReference>